<sequence>MNGTSAGAHMSPVPGRCAAFMSSAENAAAIISRTARSPAGAV</sequence>
<dbReference type="EMBL" id="BK016037">
    <property type="protein sequence ID" value="DAF90827.1"/>
    <property type="molecule type" value="Genomic_DNA"/>
</dbReference>
<name>A0A8S5U8P1_9CAUD</name>
<evidence type="ECO:0000313" key="1">
    <source>
        <dbReference type="EMBL" id="DAF90827.1"/>
    </source>
</evidence>
<organism evidence="1">
    <name type="scientific">Myoviridae sp. ctp7F23</name>
    <dbReference type="NCBI Taxonomy" id="2825174"/>
    <lineage>
        <taxon>Viruses</taxon>
        <taxon>Duplodnaviria</taxon>
        <taxon>Heunggongvirae</taxon>
        <taxon>Uroviricota</taxon>
        <taxon>Caudoviricetes</taxon>
    </lineage>
</organism>
<proteinExistence type="predicted"/>
<protein>
    <submittedName>
        <fullName evidence="1">Uncharacterized protein</fullName>
    </submittedName>
</protein>
<accession>A0A8S5U8P1</accession>
<reference evidence="1" key="1">
    <citation type="journal article" date="2021" name="Proc. Natl. Acad. Sci. U.S.A.">
        <title>A Catalog of Tens of Thousands of Viruses from Human Metagenomes Reveals Hidden Associations with Chronic Diseases.</title>
        <authorList>
            <person name="Tisza M.J."/>
            <person name="Buck C.B."/>
        </authorList>
    </citation>
    <scope>NUCLEOTIDE SEQUENCE</scope>
    <source>
        <strain evidence="1">Ctp7F23</strain>
    </source>
</reference>